<keyword evidence="1" id="KW-0472">Membrane</keyword>
<evidence type="ECO:0000313" key="3">
    <source>
        <dbReference type="Proteomes" id="UP000248662"/>
    </source>
</evidence>
<dbReference type="AlphaFoldDB" id="A0A3F3MQ21"/>
<protein>
    <submittedName>
        <fullName evidence="2">Uncharacterized protein</fullName>
    </submittedName>
</protein>
<dbReference type="EMBL" id="QKWF01000050">
    <property type="protein sequence ID" value="PZM18110.1"/>
    <property type="molecule type" value="Genomic_DNA"/>
</dbReference>
<gene>
    <name evidence="2" type="ORF">DOL94_05815</name>
</gene>
<reference evidence="2 3" key="1">
    <citation type="submission" date="2018-06" db="EMBL/GenBank/DDBJ databases">
        <title>Carbapenemase-producing Acinetobacter spp. from environmental sources in an hospital from French Polynesia.</title>
        <authorList>
            <person name="Bonnin R.A."/>
            <person name="Levy M."/>
            <person name="Cuzon G."/>
            <person name="Dortet L."/>
            <person name="Naas T."/>
        </authorList>
    </citation>
    <scope>NUCLEOTIDE SEQUENCE [LARGE SCALE GENOMIC DNA]</scope>
    <source>
        <strain evidence="2 3">R10</strain>
    </source>
</reference>
<name>A0A3F3MQ21_ACIBA</name>
<accession>A0A3F3MQ21</accession>
<organism evidence="2 3">
    <name type="scientific">Acinetobacter baumannii</name>
    <dbReference type="NCBI Taxonomy" id="470"/>
    <lineage>
        <taxon>Bacteria</taxon>
        <taxon>Pseudomonadati</taxon>
        <taxon>Pseudomonadota</taxon>
        <taxon>Gammaproteobacteria</taxon>
        <taxon>Moraxellales</taxon>
        <taxon>Moraxellaceae</taxon>
        <taxon>Acinetobacter</taxon>
        <taxon>Acinetobacter calcoaceticus/baumannii complex</taxon>
    </lineage>
</organism>
<keyword evidence="1" id="KW-0812">Transmembrane</keyword>
<evidence type="ECO:0000313" key="2">
    <source>
        <dbReference type="EMBL" id="PZM18110.1"/>
    </source>
</evidence>
<proteinExistence type="predicted"/>
<evidence type="ECO:0000256" key="1">
    <source>
        <dbReference type="SAM" id="Phobius"/>
    </source>
</evidence>
<keyword evidence="1" id="KW-1133">Transmembrane helix</keyword>
<sequence>MENKIIGELFGVNIHSPIIRSEVREVLKKQLEFKSILMSEDNLSEDQAFLEIADIFESFFSNISEIDKESFEKIHSEEIGAAPKEWFNQPDVGNNSIFIEKGNVGDLFGIQVTYPFTRENIRKIVSTRTDLMKSMADTKGISLYQASNDLEDIQSEFIEKLSPNDQEKFLTIMTEELIAHSNAINDQTNRINQEVIESEISNQNLTQIMGTIILFGCLLFLFFIFFK</sequence>
<feature type="transmembrane region" description="Helical" evidence="1">
    <location>
        <begin position="208"/>
        <end position="226"/>
    </location>
</feature>
<dbReference type="Proteomes" id="UP000248662">
    <property type="component" value="Unassembled WGS sequence"/>
</dbReference>
<dbReference type="RefSeq" id="WP_111034325.1">
    <property type="nucleotide sequence ID" value="NZ_QKWF01000050.1"/>
</dbReference>
<comment type="caution">
    <text evidence="2">The sequence shown here is derived from an EMBL/GenBank/DDBJ whole genome shotgun (WGS) entry which is preliminary data.</text>
</comment>